<dbReference type="Proteomes" id="UP000091857">
    <property type="component" value="Chromosome 9"/>
</dbReference>
<evidence type="ECO:0000313" key="2">
    <source>
        <dbReference type="Proteomes" id="UP000091857"/>
    </source>
</evidence>
<reference evidence="2" key="1">
    <citation type="journal article" date="2016" name="Nat. Biotechnol.">
        <title>Sequencing wild and cultivated cassava and related species reveals extensive interspecific hybridization and genetic diversity.</title>
        <authorList>
            <person name="Bredeson J.V."/>
            <person name="Lyons J.B."/>
            <person name="Prochnik S.E."/>
            <person name="Wu G.A."/>
            <person name="Ha C.M."/>
            <person name="Edsinger-Gonzales E."/>
            <person name="Grimwood J."/>
            <person name="Schmutz J."/>
            <person name="Rabbi I.Y."/>
            <person name="Egesi C."/>
            <person name="Nauluvula P."/>
            <person name="Lebot V."/>
            <person name="Ndunguru J."/>
            <person name="Mkamilo G."/>
            <person name="Bart R.S."/>
            <person name="Setter T.L."/>
            <person name="Gleadow R.M."/>
            <person name="Kulakow P."/>
            <person name="Ferguson M.E."/>
            <person name="Rounsley S."/>
            <person name="Rokhsar D.S."/>
        </authorList>
    </citation>
    <scope>NUCLEOTIDE SEQUENCE [LARGE SCALE GENOMIC DNA]</scope>
    <source>
        <strain evidence="2">cv. AM560-2</strain>
    </source>
</reference>
<keyword evidence="2" id="KW-1185">Reference proteome</keyword>
<accession>A0ACB7H7Z7</accession>
<comment type="caution">
    <text evidence="1">The sequence shown here is derived from an EMBL/GenBank/DDBJ whole genome shotgun (WGS) entry which is preliminary data.</text>
</comment>
<name>A0ACB7H7Z7_MANES</name>
<sequence length="300" mass="33503">MPQVDIKTLVSACADVSCDRKIGCETVATTSTTTVTTDNQLRQHQESEIDPQEIPPDFPPESFCLSKDAELDWFDRNAFIERKDSTKGSSHSTNLNPNVNPNTNQSNSQRYSNLKSKASIIGLPMPHKSRFVDGRRHDKPRNTRLFHKRSASTCKSDSSVIEPSSPKVSCMGRVRSKKDKNRRLRNKQRSNETDSKKEKAESKQIRGLFASFLAIFSASGNRTTKRENDASQRGSQLKKSSTVKTIDIRERLPVSERDALPRNSVGNDDFERAVGAEPIGLGGMKRFASGRKSNSWLDTA</sequence>
<dbReference type="EMBL" id="CM004395">
    <property type="protein sequence ID" value="KAG8647021.1"/>
    <property type="molecule type" value="Genomic_DNA"/>
</dbReference>
<organism evidence="1 2">
    <name type="scientific">Manihot esculenta</name>
    <name type="common">Cassava</name>
    <name type="synonym">Jatropha manihot</name>
    <dbReference type="NCBI Taxonomy" id="3983"/>
    <lineage>
        <taxon>Eukaryota</taxon>
        <taxon>Viridiplantae</taxon>
        <taxon>Streptophyta</taxon>
        <taxon>Embryophyta</taxon>
        <taxon>Tracheophyta</taxon>
        <taxon>Spermatophyta</taxon>
        <taxon>Magnoliopsida</taxon>
        <taxon>eudicotyledons</taxon>
        <taxon>Gunneridae</taxon>
        <taxon>Pentapetalae</taxon>
        <taxon>rosids</taxon>
        <taxon>fabids</taxon>
        <taxon>Malpighiales</taxon>
        <taxon>Euphorbiaceae</taxon>
        <taxon>Crotonoideae</taxon>
        <taxon>Manihoteae</taxon>
        <taxon>Manihot</taxon>
    </lineage>
</organism>
<proteinExistence type="predicted"/>
<protein>
    <submittedName>
        <fullName evidence="1">Uncharacterized protein</fullName>
    </submittedName>
</protein>
<gene>
    <name evidence="1" type="ORF">MANES_09G054800v8</name>
</gene>
<evidence type="ECO:0000313" key="1">
    <source>
        <dbReference type="EMBL" id="KAG8647021.1"/>
    </source>
</evidence>